<evidence type="ECO:0000256" key="5">
    <source>
        <dbReference type="SAM" id="Phobius"/>
    </source>
</evidence>
<feature type="transmembrane region" description="Helical" evidence="5">
    <location>
        <begin position="14"/>
        <end position="37"/>
    </location>
</feature>
<dbReference type="Gene3D" id="2.30.30.60">
    <property type="match status" value="1"/>
</dbReference>
<evidence type="ECO:0000256" key="3">
    <source>
        <dbReference type="ARBA" id="ARBA00022989"/>
    </source>
</evidence>
<feature type="transmembrane region" description="Helical" evidence="5">
    <location>
        <begin position="49"/>
        <end position="69"/>
    </location>
</feature>
<gene>
    <name evidence="7" type="ORF">B5J99_18055</name>
</gene>
<dbReference type="EMBL" id="CP020083">
    <property type="protein sequence ID" value="ASR53125.1"/>
    <property type="molecule type" value="Genomic_DNA"/>
</dbReference>
<keyword evidence="4 5" id="KW-0472">Membrane</keyword>
<dbReference type="InterPro" id="IPR010920">
    <property type="entry name" value="LSM_dom_sf"/>
</dbReference>
<dbReference type="InterPro" id="IPR023408">
    <property type="entry name" value="MscS_beta-dom_sf"/>
</dbReference>
<feature type="domain" description="Mechanosensitive ion channel MscS" evidence="6">
    <location>
        <begin position="182"/>
        <end position="248"/>
    </location>
</feature>
<comment type="subcellular location">
    <subcellularLocation>
        <location evidence="1">Membrane</location>
    </subcellularLocation>
</comment>
<keyword evidence="2 5" id="KW-0812">Transmembrane</keyword>
<evidence type="ECO:0000313" key="7">
    <source>
        <dbReference type="EMBL" id="ASR53125.1"/>
    </source>
</evidence>
<dbReference type="GeneID" id="303487500"/>
<organism evidence="7 8">
    <name type="scientific">Blastomonas fulva</name>
    <dbReference type="NCBI Taxonomy" id="1550728"/>
    <lineage>
        <taxon>Bacteria</taxon>
        <taxon>Pseudomonadati</taxon>
        <taxon>Pseudomonadota</taxon>
        <taxon>Alphaproteobacteria</taxon>
        <taxon>Sphingomonadales</taxon>
        <taxon>Sphingomonadaceae</taxon>
        <taxon>Blastomonas</taxon>
    </lineage>
</organism>
<dbReference type="Pfam" id="PF00924">
    <property type="entry name" value="MS_channel_2nd"/>
    <property type="match status" value="1"/>
</dbReference>
<keyword evidence="8" id="KW-1185">Reference proteome</keyword>
<feature type="transmembrane region" description="Helical" evidence="5">
    <location>
        <begin position="160"/>
        <end position="179"/>
    </location>
</feature>
<feature type="transmembrane region" description="Helical" evidence="5">
    <location>
        <begin position="89"/>
        <end position="112"/>
    </location>
</feature>
<dbReference type="PANTHER" id="PTHR30566">
    <property type="entry name" value="YNAI-RELATED MECHANOSENSITIVE ION CHANNEL"/>
    <property type="match status" value="1"/>
</dbReference>
<dbReference type="SUPFAM" id="SSF50182">
    <property type="entry name" value="Sm-like ribonucleoproteins"/>
    <property type="match status" value="1"/>
</dbReference>
<evidence type="ECO:0000259" key="6">
    <source>
        <dbReference type="Pfam" id="PF00924"/>
    </source>
</evidence>
<sequence length="354" mass="39561">MDTTEIWTIARTPVLMATLVAAALLAHLALVFVFRRIAWRTRTGQDDAMTMCIYHPLRWIMVSLALLSVDEVLPDHPQYATLVVGAVRIILPLLWGWLVIAIIRFLHGYVSARSDLSAANNLTARRRRTRADILARIATIVVVIVSLGLLLLKIPAVREIGVALVASAGIAGLAFGVAAQPLLKNLVAGIQLAFTEPVRIDDVVVYQGEWGRVEKITLTYVVLKIWDDRRLVIPVSKLLEDTIENWTRETSHLLGTVMLYVDHTADVESIRSFAVAQVRSHRLWDQRVAVLQVTDMTAQVLQLRVLMSGRNGSELFDMRCDVREAVLRHIAHEAPGSLNRNRLQFETQDGAVDH</sequence>
<evidence type="ECO:0000256" key="1">
    <source>
        <dbReference type="ARBA" id="ARBA00004370"/>
    </source>
</evidence>
<reference evidence="7 8" key="1">
    <citation type="submission" date="2017-03" db="EMBL/GenBank/DDBJ databases">
        <title>Complete genome sequence of Blastomonas fulva degrading microcsystin LR.</title>
        <authorList>
            <person name="Lee H.-g."/>
            <person name="Jin L."/>
            <person name="oh H.-M."/>
        </authorList>
    </citation>
    <scope>NUCLEOTIDE SEQUENCE [LARGE SCALE GENOMIC DNA]</scope>
    <source>
        <strain evidence="7 8">T2</strain>
    </source>
</reference>
<evidence type="ECO:0000313" key="8">
    <source>
        <dbReference type="Proteomes" id="UP000258016"/>
    </source>
</evidence>
<name>A0ABN5BBR7_9SPHN</name>
<protein>
    <recommendedName>
        <fullName evidence="6">Mechanosensitive ion channel MscS domain-containing protein</fullName>
    </recommendedName>
</protein>
<dbReference type="Proteomes" id="UP000258016">
    <property type="component" value="Chromosome"/>
</dbReference>
<dbReference type="PANTHER" id="PTHR30566:SF25">
    <property type="entry name" value="INNER MEMBRANE PROTEIN"/>
    <property type="match status" value="1"/>
</dbReference>
<evidence type="ECO:0000256" key="2">
    <source>
        <dbReference type="ARBA" id="ARBA00022692"/>
    </source>
</evidence>
<feature type="transmembrane region" description="Helical" evidence="5">
    <location>
        <begin position="133"/>
        <end position="154"/>
    </location>
</feature>
<dbReference type="RefSeq" id="WP_117353206.1">
    <property type="nucleotide sequence ID" value="NZ_CP020083.1"/>
</dbReference>
<proteinExistence type="predicted"/>
<dbReference type="Gene3D" id="1.10.287.1260">
    <property type="match status" value="1"/>
</dbReference>
<dbReference type="InterPro" id="IPR006685">
    <property type="entry name" value="MscS_channel_2nd"/>
</dbReference>
<accession>A0ABN5BBR7</accession>
<evidence type="ECO:0000256" key="4">
    <source>
        <dbReference type="ARBA" id="ARBA00023136"/>
    </source>
</evidence>
<keyword evidence="3 5" id="KW-1133">Transmembrane helix</keyword>